<reference evidence="2" key="1">
    <citation type="submission" date="2025-08" db="UniProtKB">
        <authorList>
            <consortium name="Ensembl"/>
        </authorList>
    </citation>
    <scope>IDENTIFICATION</scope>
</reference>
<protein>
    <submittedName>
        <fullName evidence="2">Uncharacterized protein</fullName>
    </submittedName>
</protein>
<dbReference type="Proteomes" id="UP000264840">
    <property type="component" value="Unplaced"/>
</dbReference>
<proteinExistence type="predicted"/>
<feature type="transmembrane region" description="Helical" evidence="1">
    <location>
        <begin position="26"/>
        <end position="43"/>
    </location>
</feature>
<accession>A0A3Q3C9A4</accession>
<name>A0A3Q3C9A4_HAPBU</name>
<organism evidence="2 3">
    <name type="scientific">Haplochromis burtoni</name>
    <name type="common">Burton's mouthbrooder</name>
    <name type="synonym">Chromis burtoni</name>
    <dbReference type="NCBI Taxonomy" id="8153"/>
    <lineage>
        <taxon>Eukaryota</taxon>
        <taxon>Metazoa</taxon>
        <taxon>Chordata</taxon>
        <taxon>Craniata</taxon>
        <taxon>Vertebrata</taxon>
        <taxon>Euteleostomi</taxon>
        <taxon>Actinopterygii</taxon>
        <taxon>Neopterygii</taxon>
        <taxon>Teleostei</taxon>
        <taxon>Neoteleostei</taxon>
        <taxon>Acanthomorphata</taxon>
        <taxon>Ovalentaria</taxon>
        <taxon>Cichlomorphae</taxon>
        <taxon>Cichliformes</taxon>
        <taxon>Cichlidae</taxon>
        <taxon>African cichlids</taxon>
        <taxon>Pseudocrenilabrinae</taxon>
        <taxon>Haplochromini</taxon>
        <taxon>Haplochromis</taxon>
    </lineage>
</organism>
<keyword evidence="1" id="KW-0812">Transmembrane</keyword>
<feature type="transmembrane region" description="Helical" evidence="1">
    <location>
        <begin position="63"/>
        <end position="82"/>
    </location>
</feature>
<reference evidence="2" key="2">
    <citation type="submission" date="2025-09" db="UniProtKB">
        <authorList>
            <consortium name="Ensembl"/>
        </authorList>
    </citation>
    <scope>IDENTIFICATION</scope>
</reference>
<keyword evidence="1" id="KW-0472">Membrane</keyword>
<keyword evidence="3" id="KW-1185">Reference proteome</keyword>
<dbReference type="PANTHER" id="PTHR33444:SF2">
    <property type="entry name" value="MARVEL DOMAIN-CONTAINING PROTEIN"/>
    <property type="match status" value="1"/>
</dbReference>
<sequence length="103" mass="11917">ASQTTMIWDENPHSLSATLNLLSETMNLYLFIFTGSIVIYSIYEPNYDKTTAQPDLYCNKAFYLCAFWLTNVTYMLLALLFLSCCCCRQREPDSDNETQTLVR</sequence>
<keyword evidence="1" id="KW-1133">Transmembrane helix</keyword>
<evidence type="ECO:0000256" key="1">
    <source>
        <dbReference type="SAM" id="Phobius"/>
    </source>
</evidence>
<dbReference type="Ensembl" id="ENSHBUT00000034444.1">
    <property type="protein sequence ID" value="ENSHBUP00000016977.1"/>
    <property type="gene ID" value="ENSHBUG00000018959.1"/>
</dbReference>
<dbReference type="InterPro" id="IPR040350">
    <property type="entry name" value="TMEM272"/>
</dbReference>
<evidence type="ECO:0000313" key="2">
    <source>
        <dbReference type="Ensembl" id="ENSHBUP00000016977.1"/>
    </source>
</evidence>
<dbReference type="OMA" id="IRRIHNI"/>
<dbReference type="AlphaFoldDB" id="A0A3Q3C9A4"/>
<dbReference type="GeneTree" id="ENSGT00990000204615"/>
<evidence type="ECO:0000313" key="3">
    <source>
        <dbReference type="Proteomes" id="UP000264840"/>
    </source>
</evidence>
<dbReference type="PANTHER" id="PTHR33444">
    <property type="entry name" value="SI:DKEY-19B23.12-RELATED"/>
    <property type="match status" value="1"/>
</dbReference>